<accession>A0ABR8FLE2</accession>
<sequence length="275" mass="31135">MKVMKRILRVINANFNSLVSSTEDPEKILEQTFLKMQENLVQLRQGVAGAIATQKRTERQAAAAQSQAEEWYRRAQIALQQGSEHLARQALTKRQAYQETATALFNQIEQQKNVVGKLKQDMRTMELKIVEIKTKKDMYIARARSAEASYKLQEMLNEVSATASMGTFERMEEKVLQMEAQAEVIGQLSGDDLETRFAKLKSMNNIDAELAVMKTQILSDINNTEAENSLPESNSSQVLTHQQQLPKPEGVVNLEVNVADSSHHDSEWRENTKPN</sequence>
<comment type="caution">
    <text evidence="3">The sequence shown here is derived from an EMBL/GenBank/DDBJ whole genome shotgun (WGS) entry which is preliminary data.</text>
</comment>
<comment type="similarity">
    <text evidence="1">Belongs to the PspA/Vipp/IM30 family.</text>
</comment>
<protein>
    <submittedName>
        <fullName evidence="3">PspA/IM30 family protein</fullName>
    </submittedName>
</protein>
<dbReference type="Proteomes" id="UP000640531">
    <property type="component" value="Unassembled WGS sequence"/>
</dbReference>
<evidence type="ECO:0000313" key="3">
    <source>
        <dbReference type="EMBL" id="MBD2570497.1"/>
    </source>
</evidence>
<feature type="region of interest" description="Disordered" evidence="2">
    <location>
        <begin position="226"/>
        <end position="250"/>
    </location>
</feature>
<dbReference type="EMBL" id="JACJST010000025">
    <property type="protein sequence ID" value="MBD2570497.1"/>
    <property type="molecule type" value="Genomic_DNA"/>
</dbReference>
<reference evidence="3 4" key="1">
    <citation type="journal article" date="2020" name="ISME J.">
        <title>Comparative genomics reveals insights into cyanobacterial evolution and habitat adaptation.</title>
        <authorList>
            <person name="Chen M.Y."/>
            <person name="Teng W.K."/>
            <person name="Zhao L."/>
            <person name="Hu C.X."/>
            <person name="Zhou Y.K."/>
            <person name="Han B.P."/>
            <person name="Song L.R."/>
            <person name="Shu W.S."/>
        </authorList>
    </citation>
    <scope>NUCLEOTIDE SEQUENCE [LARGE SCALE GENOMIC DNA]</scope>
    <source>
        <strain evidence="3 4">FACHB-196</strain>
    </source>
</reference>
<feature type="compositionally biased region" description="Polar residues" evidence="2">
    <location>
        <begin position="226"/>
        <end position="245"/>
    </location>
</feature>
<keyword evidence="4" id="KW-1185">Reference proteome</keyword>
<dbReference type="InterPro" id="IPR007157">
    <property type="entry name" value="PspA_VIPP1"/>
</dbReference>
<evidence type="ECO:0000256" key="1">
    <source>
        <dbReference type="ARBA" id="ARBA00043985"/>
    </source>
</evidence>
<gene>
    <name evidence="3" type="ORF">H6G59_21890</name>
</gene>
<evidence type="ECO:0000256" key="2">
    <source>
        <dbReference type="SAM" id="MobiDB-lite"/>
    </source>
</evidence>
<evidence type="ECO:0000313" key="4">
    <source>
        <dbReference type="Proteomes" id="UP000640531"/>
    </source>
</evidence>
<dbReference type="RefSeq" id="WP_190718461.1">
    <property type="nucleotide sequence ID" value="NZ_JACJST010000025.1"/>
</dbReference>
<proteinExistence type="inferred from homology"/>
<dbReference type="PANTHER" id="PTHR31088">
    <property type="entry name" value="MEMBRANE-ASSOCIATED PROTEIN VIPP1, CHLOROPLASTIC"/>
    <property type="match status" value="1"/>
</dbReference>
<organism evidence="3 4">
    <name type="scientific">Anabaena lutea FACHB-196</name>
    <dbReference type="NCBI Taxonomy" id="2692881"/>
    <lineage>
        <taxon>Bacteria</taxon>
        <taxon>Bacillati</taxon>
        <taxon>Cyanobacteriota</taxon>
        <taxon>Cyanophyceae</taxon>
        <taxon>Nostocales</taxon>
        <taxon>Nostocaceae</taxon>
        <taxon>Anabaena</taxon>
    </lineage>
</organism>
<dbReference type="PANTHER" id="PTHR31088:SF6">
    <property type="entry name" value="PHAGE SHOCK PROTEIN A"/>
    <property type="match status" value="1"/>
</dbReference>
<name>A0ABR8FLE2_9NOST</name>
<dbReference type="Pfam" id="PF04012">
    <property type="entry name" value="PspA_IM30"/>
    <property type="match status" value="1"/>
</dbReference>